<reference evidence="3 4" key="1">
    <citation type="submission" date="2020-08" db="EMBL/GenBank/DDBJ databases">
        <title>Genomic Encyclopedia of Type Strains, Phase IV (KMG-IV): sequencing the most valuable type-strain genomes for metagenomic binning, comparative biology and taxonomic classification.</title>
        <authorList>
            <person name="Goeker M."/>
        </authorList>
    </citation>
    <scope>NUCLEOTIDE SEQUENCE [LARGE SCALE GENOMIC DNA]</scope>
    <source>
        <strain evidence="3 4">DSM 23958</strain>
    </source>
</reference>
<evidence type="ECO:0008006" key="5">
    <source>
        <dbReference type="Google" id="ProtNLM"/>
    </source>
</evidence>
<dbReference type="EMBL" id="JACHHO010000003">
    <property type="protein sequence ID" value="MBB5205194.1"/>
    <property type="molecule type" value="Genomic_DNA"/>
</dbReference>
<sequence length="95" mass="10321">MPQKKFTPSLILVAGLLSCIGLTACSSTQTTTVASGEGANEEKVICDRETPTGTNLPKTRCRTKAQIDAERRASQDLVQRIQERQSIESNKKIGD</sequence>
<feature type="signal peptide" evidence="2">
    <location>
        <begin position="1"/>
        <end position="24"/>
    </location>
</feature>
<accession>A0A840S8S4</accession>
<dbReference type="OrthoDB" id="7192994at2"/>
<dbReference type="AlphaFoldDB" id="A0A840S8S4"/>
<feature type="region of interest" description="Disordered" evidence="1">
    <location>
        <begin position="72"/>
        <end position="95"/>
    </location>
</feature>
<dbReference type="PROSITE" id="PS51257">
    <property type="entry name" value="PROKAR_LIPOPROTEIN"/>
    <property type="match status" value="1"/>
</dbReference>
<evidence type="ECO:0000313" key="4">
    <source>
        <dbReference type="Proteomes" id="UP000554837"/>
    </source>
</evidence>
<keyword evidence="2" id="KW-0732">Signal</keyword>
<feature type="chain" id="PRO_5032458604" description="Secreted protein" evidence="2">
    <location>
        <begin position="25"/>
        <end position="95"/>
    </location>
</feature>
<dbReference type="RefSeq" id="WP_138854797.1">
    <property type="nucleotide sequence ID" value="NZ_CP040709.1"/>
</dbReference>
<evidence type="ECO:0000256" key="2">
    <source>
        <dbReference type="SAM" id="SignalP"/>
    </source>
</evidence>
<evidence type="ECO:0000313" key="3">
    <source>
        <dbReference type="EMBL" id="MBB5205194.1"/>
    </source>
</evidence>
<comment type="caution">
    <text evidence="3">The sequence shown here is derived from an EMBL/GenBank/DDBJ whole genome shotgun (WGS) entry which is preliminary data.</text>
</comment>
<proteinExistence type="predicted"/>
<feature type="compositionally biased region" description="Basic and acidic residues" evidence="1">
    <location>
        <begin position="81"/>
        <end position="95"/>
    </location>
</feature>
<gene>
    <name evidence="3" type="ORF">HNQ51_002513</name>
</gene>
<evidence type="ECO:0000256" key="1">
    <source>
        <dbReference type="SAM" id="MobiDB-lite"/>
    </source>
</evidence>
<organism evidence="3 4">
    <name type="scientific">Inhella inkyongensis</name>
    <dbReference type="NCBI Taxonomy" id="392593"/>
    <lineage>
        <taxon>Bacteria</taxon>
        <taxon>Pseudomonadati</taxon>
        <taxon>Pseudomonadota</taxon>
        <taxon>Betaproteobacteria</taxon>
        <taxon>Burkholderiales</taxon>
        <taxon>Sphaerotilaceae</taxon>
        <taxon>Inhella</taxon>
    </lineage>
</organism>
<dbReference type="Proteomes" id="UP000554837">
    <property type="component" value="Unassembled WGS sequence"/>
</dbReference>
<keyword evidence="4" id="KW-1185">Reference proteome</keyword>
<protein>
    <recommendedName>
        <fullName evidence="5">Secreted protein</fullName>
    </recommendedName>
</protein>
<name>A0A840S8S4_9BURK</name>